<dbReference type="OrthoDB" id="9814129at2"/>
<dbReference type="RefSeq" id="WP_090690043.1">
    <property type="nucleotide sequence ID" value="NZ_CADERL010000021.1"/>
</dbReference>
<proteinExistence type="predicted"/>
<dbReference type="AlphaFoldDB" id="A0A1G8HGU2"/>
<accession>A0A1G8HGU2</accession>
<evidence type="ECO:0000313" key="2">
    <source>
        <dbReference type="Proteomes" id="UP000199706"/>
    </source>
</evidence>
<sequence>MNVDSYDKLQFALLSGRVDECGAFLASRHESDKGSAEYWYWLAQMYYRSGRFQDALDVGSKLTREAGVFAMHFHFMADVCAHLGVTDIGLSALDTLASKPELAAASSYYVRLCGYHYLGEDDAVLSVRRDAVTPLSPGSEQYRARSVMRSQGIATGVGAFCSTYCSRQAVADFSPTLNVERYWCGQRELPKRLSIEGHSSGFGDFIQWARYAQALQALGVEISWAAGLNGILGDYKLNDHSHQLAQQLVAAGFVCGRNDTSMWSDPFALFASLFPVLNYGSTDRYIAQRTDNQVEQTLNDIRQRAQGRRCVGIFWSSCESNNLYASRSLLHQHLAPVWDASDDIHWVIMQRGYQRACWLDGSYSKDPQRCTILPAHISLAQTIGIIDCLDGFVGNDGVLSHAAGALNKPGYLLLNARCADWRYEQSVGTTPWYPSLKVLRPDTMGDWDAVVAKLISSVKSWEAA</sequence>
<protein>
    <recommendedName>
        <fullName evidence="3">Glycosyltransferase family 9 (Heptosyltransferase)</fullName>
    </recommendedName>
</protein>
<evidence type="ECO:0008006" key="3">
    <source>
        <dbReference type="Google" id="ProtNLM"/>
    </source>
</evidence>
<dbReference type="Gene3D" id="3.40.50.2000">
    <property type="entry name" value="Glycogen Phosphorylase B"/>
    <property type="match status" value="1"/>
</dbReference>
<organism evidence="1 2">
    <name type="scientific">Paraburkholderia phenazinium</name>
    <dbReference type="NCBI Taxonomy" id="60549"/>
    <lineage>
        <taxon>Bacteria</taxon>
        <taxon>Pseudomonadati</taxon>
        <taxon>Pseudomonadota</taxon>
        <taxon>Betaproteobacteria</taxon>
        <taxon>Burkholderiales</taxon>
        <taxon>Burkholderiaceae</taxon>
        <taxon>Paraburkholderia</taxon>
    </lineage>
</organism>
<dbReference type="Proteomes" id="UP000199706">
    <property type="component" value="Unassembled WGS sequence"/>
</dbReference>
<reference evidence="1 2" key="1">
    <citation type="submission" date="2016-10" db="EMBL/GenBank/DDBJ databases">
        <authorList>
            <person name="de Groot N.N."/>
        </authorList>
    </citation>
    <scope>NUCLEOTIDE SEQUENCE [LARGE SCALE GENOMIC DNA]</scope>
    <source>
        <strain evidence="1 2">LMG 2247</strain>
    </source>
</reference>
<evidence type="ECO:0000313" key="1">
    <source>
        <dbReference type="EMBL" id="SDI05805.1"/>
    </source>
</evidence>
<gene>
    <name evidence="1" type="ORF">SAMN05216466_116143</name>
</gene>
<dbReference type="SUPFAM" id="SSF53756">
    <property type="entry name" value="UDP-Glycosyltransferase/glycogen phosphorylase"/>
    <property type="match status" value="1"/>
</dbReference>
<dbReference type="EMBL" id="FNCJ01000016">
    <property type="protein sequence ID" value="SDI05805.1"/>
    <property type="molecule type" value="Genomic_DNA"/>
</dbReference>
<name>A0A1G8HGU2_9BURK</name>